<accession>A0A5J5EXX5</accession>
<protein>
    <submittedName>
        <fullName evidence="2">Uncharacterized protein</fullName>
    </submittedName>
</protein>
<sequence>MSSPSREKGMPAQPPARPPASGSISKMTGPIPADDEDPDKITEITYNRKTGAEISGKTPVASIVPGTTDAGPSPVQDPKNAVRIIWHRWLPVPAYVINTEPLPDDSEVHVVNRRDINTIAKLTQVMSHIIGIPSALTPASGADDLAPVPNNIDGKPREADLIYDAQPPQGKGLKWAPKVDEKKWKYMWRDITDLEIKVNFVRSYDYSRDSFHILAAYGHFDGGAEWGKMDLKHVGKIRIFKRIRDWKYKLLHADD</sequence>
<evidence type="ECO:0000256" key="1">
    <source>
        <dbReference type="SAM" id="MobiDB-lite"/>
    </source>
</evidence>
<organism evidence="2 3">
    <name type="scientific">Sphaerosporella brunnea</name>
    <dbReference type="NCBI Taxonomy" id="1250544"/>
    <lineage>
        <taxon>Eukaryota</taxon>
        <taxon>Fungi</taxon>
        <taxon>Dikarya</taxon>
        <taxon>Ascomycota</taxon>
        <taxon>Pezizomycotina</taxon>
        <taxon>Pezizomycetes</taxon>
        <taxon>Pezizales</taxon>
        <taxon>Pyronemataceae</taxon>
        <taxon>Sphaerosporella</taxon>
    </lineage>
</organism>
<keyword evidence="3" id="KW-1185">Reference proteome</keyword>
<feature type="region of interest" description="Disordered" evidence="1">
    <location>
        <begin position="1"/>
        <end position="40"/>
    </location>
</feature>
<evidence type="ECO:0000313" key="3">
    <source>
        <dbReference type="Proteomes" id="UP000326924"/>
    </source>
</evidence>
<proteinExistence type="predicted"/>
<dbReference type="Proteomes" id="UP000326924">
    <property type="component" value="Unassembled WGS sequence"/>
</dbReference>
<dbReference type="EMBL" id="VXIS01000085">
    <property type="protein sequence ID" value="KAA8906813.1"/>
    <property type="molecule type" value="Genomic_DNA"/>
</dbReference>
<reference evidence="2 3" key="1">
    <citation type="submission" date="2019-09" db="EMBL/GenBank/DDBJ databases">
        <title>Draft genome of the ectomycorrhizal ascomycete Sphaerosporella brunnea.</title>
        <authorList>
            <consortium name="DOE Joint Genome Institute"/>
            <person name="Benucci G.M."/>
            <person name="Marozzi G."/>
            <person name="Antonielli L."/>
            <person name="Sanchez S."/>
            <person name="Marco P."/>
            <person name="Wang X."/>
            <person name="Falini L.B."/>
            <person name="Barry K."/>
            <person name="Haridas S."/>
            <person name="Lipzen A."/>
            <person name="Labutti K."/>
            <person name="Grigoriev I.V."/>
            <person name="Murat C."/>
            <person name="Martin F."/>
            <person name="Albertini E."/>
            <person name="Donnini D."/>
            <person name="Bonito G."/>
        </authorList>
    </citation>
    <scope>NUCLEOTIDE SEQUENCE [LARGE SCALE GENOMIC DNA]</scope>
    <source>
        <strain evidence="2 3">Sb_GMNB300</strain>
    </source>
</reference>
<dbReference type="AlphaFoldDB" id="A0A5J5EXX5"/>
<dbReference type="InParanoid" id="A0A5J5EXX5"/>
<evidence type="ECO:0000313" key="2">
    <source>
        <dbReference type="EMBL" id="KAA8906813.1"/>
    </source>
</evidence>
<name>A0A5J5EXX5_9PEZI</name>
<comment type="caution">
    <text evidence="2">The sequence shown here is derived from an EMBL/GenBank/DDBJ whole genome shotgun (WGS) entry which is preliminary data.</text>
</comment>
<gene>
    <name evidence="2" type="ORF">FN846DRAFT_906849</name>
</gene>